<proteinExistence type="inferred from homology"/>
<dbReference type="PATRIC" id="fig|1341156.4.peg.763"/>
<feature type="domain" description="Periplasmic binding protein" evidence="5">
    <location>
        <begin position="50"/>
        <end position="316"/>
    </location>
</feature>
<comment type="caution">
    <text evidence="6">The sequence shown here is derived from an EMBL/GenBank/DDBJ whole genome shotgun (WGS) entry which is preliminary data.</text>
</comment>
<evidence type="ECO:0000256" key="2">
    <source>
        <dbReference type="ARBA" id="ARBA00007639"/>
    </source>
</evidence>
<dbReference type="EMBL" id="JEOB01000001">
    <property type="protein sequence ID" value="EXM40504.1"/>
    <property type="molecule type" value="Genomic_DNA"/>
</dbReference>
<evidence type="ECO:0000259" key="5">
    <source>
        <dbReference type="Pfam" id="PF13407"/>
    </source>
</evidence>
<comment type="subcellular location">
    <subcellularLocation>
        <location evidence="1">Cell envelope</location>
    </subcellularLocation>
</comment>
<dbReference type="InterPro" id="IPR028082">
    <property type="entry name" value="Peripla_BP_I"/>
</dbReference>
<name>A0A011UIN0_RUMAL</name>
<dbReference type="OrthoDB" id="569491at2"/>
<dbReference type="Proteomes" id="UP000021369">
    <property type="component" value="Unassembled WGS sequence"/>
</dbReference>
<dbReference type="AlphaFoldDB" id="A0A011UIN0"/>
<gene>
    <name evidence="6" type="ORF">RASY3_01160</name>
</gene>
<reference evidence="6 7" key="1">
    <citation type="submission" date="2013-06" db="EMBL/GenBank/DDBJ databases">
        <title>Rumen cellulosomics: divergent fiber-degrading strategies revealed by comparative genome-wide analysis of six Ruminococcal strains.</title>
        <authorList>
            <person name="Dassa B."/>
            <person name="Borovok I."/>
            <person name="Lamed R."/>
            <person name="Flint H."/>
            <person name="Yeoman C.J."/>
            <person name="White B."/>
            <person name="Bayer E.A."/>
        </authorList>
    </citation>
    <scope>NUCLEOTIDE SEQUENCE [LARGE SCALE GENOMIC DNA]</scope>
    <source>
        <strain evidence="6 7">SY3</strain>
    </source>
</reference>
<organism evidence="6 7">
    <name type="scientific">Ruminococcus albus SY3</name>
    <dbReference type="NCBI Taxonomy" id="1341156"/>
    <lineage>
        <taxon>Bacteria</taxon>
        <taxon>Bacillati</taxon>
        <taxon>Bacillota</taxon>
        <taxon>Clostridia</taxon>
        <taxon>Eubacteriales</taxon>
        <taxon>Oscillospiraceae</taxon>
        <taxon>Ruminococcus</taxon>
    </lineage>
</organism>
<dbReference type="GO" id="GO:0030246">
    <property type="term" value="F:carbohydrate binding"/>
    <property type="evidence" value="ECO:0007669"/>
    <property type="project" value="UniProtKB-ARBA"/>
</dbReference>
<evidence type="ECO:0000313" key="6">
    <source>
        <dbReference type="EMBL" id="EXM40504.1"/>
    </source>
</evidence>
<evidence type="ECO:0000256" key="3">
    <source>
        <dbReference type="ARBA" id="ARBA00022729"/>
    </source>
</evidence>
<feature type="chain" id="PRO_5039690755" evidence="4">
    <location>
        <begin position="19"/>
        <end position="348"/>
    </location>
</feature>
<protein>
    <submittedName>
        <fullName evidence="6">LacI family transcriptional regulator</fullName>
    </submittedName>
</protein>
<keyword evidence="3 4" id="KW-0732">Signal</keyword>
<accession>A0A011UIN0</accession>
<evidence type="ECO:0000256" key="4">
    <source>
        <dbReference type="SAM" id="SignalP"/>
    </source>
</evidence>
<dbReference type="SUPFAM" id="SSF53822">
    <property type="entry name" value="Periplasmic binding protein-like I"/>
    <property type="match status" value="1"/>
</dbReference>
<dbReference type="PANTHER" id="PTHR46847">
    <property type="entry name" value="D-ALLOSE-BINDING PERIPLASMIC PROTEIN-RELATED"/>
    <property type="match status" value="1"/>
</dbReference>
<dbReference type="Pfam" id="PF13407">
    <property type="entry name" value="Peripla_BP_4"/>
    <property type="match status" value="1"/>
</dbReference>
<comment type="similarity">
    <text evidence="2">Belongs to the bacterial solute-binding protein 2 family.</text>
</comment>
<dbReference type="Gene3D" id="3.40.50.2300">
    <property type="match status" value="2"/>
</dbReference>
<dbReference type="RefSeq" id="WP_037284379.1">
    <property type="nucleotide sequence ID" value="NZ_JEOB01000001.1"/>
</dbReference>
<sequence length="348" mass="38349">MKKFISAAICTAMLFCLAGCEQKESDTVTEFEAAPPFSPLTEIKEGRKNIYLIIKTLNSDYWDVVVDGAKAGGEDFDCNVYYSGCNIENDWESQSRLMEEAVAAGADALLLAPNDSVRLSAEIEKVYSQGVKIVLVDTIAITDSYDVCYMTDNLMAGQLASAEMISQLHEKGYSDDENIQVGVQVCATATQTINERLAGFLQYWSNNAPDNWTVISDIKFNEGDVDRGCQCTEDLLNNYPDIKGVFGSDNVSTTSLAATIKKKERTDIVVVGFDYSSEIASLINSDEYTASSVLQRQFNMSYDGVKTALDLIDGEKMEQKFVDTGITVVNSNNRNSPEVRETLDHNRG</sequence>
<dbReference type="InterPro" id="IPR025997">
    <property type="entry name" value="SBP_2_dom"/>
</dbReference>
<dbReference type="PANTHER" id="PTHR46847:SF1">
    <property type="entry name" value="D-ALLOSE-BINDING PERIPLASMIC PROTEIN-RELATED"/>
    <property type="match status" value="1"/>
</dbReference>
<keyword evidence="7" id="KW-1185">Reference proteome</keyword>
<evidence type="ECO:0000313" key="7">
    <source>
        <dbReference type="Proteomes" id="UP000021369"/>
    </source>
</evidence>
<dbReference type="GO" id="GO:0030313">
    <property type="term" value="C:cell envelope"/>
    <property type="evidence" value="ECO:0007669"/>
    <property type="project" value="UniProtKB-SubCell"/>
</dbReference>
<evidence type="ECO:0000256" key="1">
    <source>
        <dbReference type="ARBA" id="ARBA00004196"/>
    </source>
</evidence>
<feature type="signal peptide" evidence="4">
    <location>
        <begin position="1"/>
        <end position="18"/>
    </location>
</feature>